<keyword evidence="3" id="KW-1185">Reference proteome</keyword>
<feature type="transmembrane region" description="Helical" evidence="1">
    <location>
        <begin position="97"/>
        <end position="127"/>
    </location>
</feature>
<sequence>MALLIYCITFIFMLVLRLMLSGFFCWNVIFWAQFRKMWAILLQAEKNIKSCRPNISQLSQEDNNGKLYETGGVDVATSPTLGSLVPQKNRIRVWFEYFIFTMVYGVPLIHYFIIFALTAYIAVAFFILPKNNAYDRSALGQMIFLLWLVIINPLVGFASHLLRVGDRNQAILQDTRRAAVSTRLDKLLRDLDRLSNLARENTEVAPTAGNRSKGGPEQALKISTLQISLVVAKRLWVNEAVRKQKPSIPLPSHGQP</sequence>
<accession>A0A1X2GLZ7</accession>
<evidence type="ECO:0000256" key="1">
    <source>
        <dbReference type="SAM" id="Phobius"/>
    </source>
</evidence>
<dbReference type="AlphaFoldDB" id="A0A1X2GLZ7"/>
<reference evidence="2 3" key="1">
    <citation type="submission" date="2016-07" db="EMBL/GenBank/DDBJ databases">
        <title>Pervasive Adenine N6-methylation of Active Genes in Fungi.</title>
        <authorList>
            <consortium name="DOE Joint Genome Institute"/>
            <person name="Mondo S.J."/>
            <person name="Dannebaum R.O."/>
            <person name="Kuo R.C."/>
            <person name="Labutti K."/>
            <person name="Haridas S."/>
            <person name="Kuo A."/>
            <person name="Salamov A."/>
            <person name="Ahrendt S.R."/>
            <person name="Lipzen A."/>
            <person name="Sullivan W."/>
            <person name="Andreopoulos W.B."/>
            <person name="Clum A."/>
            <person name="Lindquist E."/>
            <person name="Daum C."/>
            <person name="Ramamoorthy G.K."/>
            <person name="Gryganskyi A."/>
            <person name="Culley D."/>
            <person name="Magnuson J.K."/>
            <person name="James T.Y."/>
            <person name="O'Malley M.A."/>
            <person name="Stajich J.E."/>
            <person name="Spatafora J.W."/>
            <person name="Visel A."/>
            <person name="Grigoriev I.V."/>
        </authorList>
    </citation>
    <scope>NUCLEOTIDE SEQUENCE [LARGE SCALE GENOMIC DNA]</scope>
    <source>
        <strain evidence="2 3">NRRL 3301</strain>
    </source>
</reference>
<proteinExistence type="predicted"/>
<organism evidence="2 3">
    <name type="scientific">Hesseltinella vesiculosa</name>
    <dbReference type="NCBI Taxonomy" id="101127"/>
    <lineage>
        <taxon>Eukaryota</taxon>
        <taxon>Fungi</taxon>
        <taxon>Fungi incertae sedis</taxon>
        <taxon>Mucoromycota</taxon>
        <taxon>Mucoromycotina</taxon>
        <taxon>Mucoromycetes</taxon>
        <taxon>Mucorales</taxon>
        <taxon>Cunninghamellaceae</taxon>
        <taxon>Hesseltinella</taxon>
    </lineage>
</organism>
<protein>
    <submittedName>
        <fullName evidence="2">Uncharacterized protein</fullName>
    </submittedName>
</protein>
<evidence type="ECO:0000313" key="3">
    <source>
        <dbReference type="Proteomes" id="UP000242146"/>
    </source>
</evidence>
<dbReference type="Proteomes" id="UP000242146">
    <property type="component" value="Unassembled WGS sequence"/>
</dbReference>
<comment type="caution">
    <text evidence="2">The sequence shown here is derived from an EMBL/GenBank/DDBJ whole genome shotgun (WGS) entry which is preliminary data.</text>
</comment>
<keyword evidence="1" id="KW-0812">Transmembrane</keyword>
<evidence type="ECO:0000313" key="2">
    <source>
        <dbReference type="EMBL" id="ORX56890.1"/>
    </source>
</evidence>
<feature type="transmembrane region" description="Helical" evidence="1">
    <location>
        <begin position="139"/>
        <end position="162"/>
    </location>
</feature>
<gene>
    <name evidence="2" type="ORF">DM01DRAFT_1382306</name>
</gene>
<keyword evidence="1" id="KW-1133">Transmembrane helix</keyword>
<keyword evidence="1" id="KW-0472">Membrane</keyword>
<feature type="transmembrane region" description="Helical" evidence="1">
    <location>
        <begin position="6"/>
        <end position="32"/>
    </location>
</feature>
<dbReference type="EMBL" id="MCGT01000009">
    <property type="protein sequence ID" value="ORX56890.1"/>
    <property type="molecule type" value="Genomic_DNA"/>
</dbReference>
<name>A0A1X2GLZ7_9FUNG</name>